<feature type="transmembrane region" description="Helical" evidence="1">
    <location>
        <begin position="80"/>
        <end position="103"/>
    </location>
</feature>
<evidence type="ECO:0000256" key="1">
    <source>
        <dbReference type="SAM" id="Phobius"/>
    </source>
</evidence>
<gene>
    <name evidence="2" type="ORF">AFCDBAGC_0280</name>
</gene>
<protein>
    <recommendedName>
        <fullName evidence="4">DUF998 domain-containing protein</fullName>
    </recommendedName>
</protein>
<name>A0ABQ4QBI0_9HYPH</name>
<evidence type="ECO:0008006" key="4">
    <source>
        <dbReference type="Google" id="ProtNLM"/>
    </source>
</evidence>
<keyword evidence="3" id="KW-1185">Reference proteome</keyword>
<feature type="transmembrane region" description="Helical" evidence="1">
    <location>
        <begin position="199"/>
        <end position="219"/>
    </location>
</feature>
<reference evidence="2 3" key="1">
    <citation type="journal article" date="2021" name="Front. Microbiol.">
        <title>Comprehensive Comparative Genomics and Phenotyping of Methylobacterium Species.</title>
        <authorList>
            <person name="Alessa O."/>
            <person name="Ogura Y."/>
            <person name="Fujitani Y."/>
            <person name="Takami H."/>
            <person name="Hayashi T."/>
            <person name="Sahin N."/>
            <person name="Tani A."/>
        </authorList>
    </citation>
    <scope>NUCLEOTIDE SEQUENCE [LARGE SCALE GENOMIC DNA]</scope>
    <source>
        <strain evidence="2 3">DSM 23679</strain>
    </source>
</reference>
<dbReference type="RefSeq" id="WP_238270216.1">
    <property type="nucleotide sequence ID" value="NZ_BPQG01000004.1"/>
</dbReference>
<proteinExistence type="predicted"/>
<feature type="transmembrane region" description="Helical" evidence="1">
    <location>
        <begin position="159"/>
        <end position="179"/>
    </location>
</feature>
<keyword evidence="1" id="KW-0472">Membrane</keyword>
<dbReference type="EMBL" id="BPQG01000004">
    <property type="protein sequence ID" value="GJD42444.1"/>
    <property type="molecule type" value="Genomic_DNA"/>
</dbReference>
<sequence length="227" mass="23193">MRNSSVAAAAPVVAALLALGLVAATGLSQRSDLPEWLAPRAYGFFLDSYPLFAFALAYGLARLVAAAAAPGPAGVPRRAVWGVVGIAALLLASLYPTFGGVILRGAYGTGSMAFLTGQPLWLAYALGAAVAALLFGTILGLFGWLAAGRLRPRTGWRARIGFTFCGFLALWFAAALLGLGRAEGIGPWPGRAFDGSEAGIAALLVLAAALPHALVVAFGRRARAATA</sequence>
<evidence type="ECO:0000313" key="2">
    <source>
        <dbReference type="EMBL" id="GJD42444.1"/>
    </source>
</evidence>
<comment type="caution">
    <text evidence="2">The sequence shown here is derived from an EMBL/GenBank/DDBJ whole genome shotgun (WGS) entry which is preliminary data.</text>
</comment>
<dbReference type="Proteomes" id="UP001055117">
    <property type="component" value="Unassembled WGS sequence"/>
</dbReference>
<organism evidence="2 3">
    <name type="scientific">Methylobacterium cerastii</name>
    <dbReference type="NCBI Taxonomy" id="932741"/>
    <lineage>
        <taxon>Bacteria</taxon>
        <taxon>Pseudomonadati</taxon>
        <taxon>Pseudomonadota</taxon>
        <taxon>Alphaproteobacteria</taxon>
        <taxon>Hyphomicrobiales</taxon>
        <taxon>Methylobacteriaceae</taxon>
        <taxon>Methylobacterium</taxon>
    </lineage>
</organism>
<keyword evidence="1" id="KW-1133">Transmembrane helix</keyword>
<keyword evidence="1" id="KW-0812">Transmembrane</keyword>
<evidence type="ECO:0000313" key="3">
    <source>
        <dbReference type="Proteomes" id="UP001055117"/>
    </source>
</evidence>
<feature type="transmembrane region" description="Helical" evidence="1">
    <location>
        <begin position="123"/>
        <end position="147"/>
    </location>
</feature>
<accession>A0ABQ4QBI0</accession>
<feature type="transmembrane region" description="Helical" evidence="1">
    <location>
        <begin position="48"/>
        <end position="68"/>
    </location>
</feature>